<sequence length="590" mass="69320">MTSHGHQGHHGHHGHYVDVGVDVCSSSSSSSEADPDDEWTWLHPEHHHYNGHMVPHRHFHGNYPQALSPHYGHGGRHITIPLPHSNSPHRNRARVRSLSPVYSTRRRGRSADWHWDFGGPSIREDVSTNIYSGGGRSTLPNLNVDIHNHNSDHDHDHSHSHSPRSGFNQGYHQPTYAPPAPGPSPFHYSGYTTSLSGSAADGRAIVHDRFNADHAERMNQHVCVHNGDGEWDDRWRHHRGPRDWYDDELKWRQNNELQHAQKIAVDDYVHQQHEAEDARKAAVRDVKLELKEHENEIEDAEGKAIRKYEDKLSERKKAADEALFKFREAEAKKAEELKLARDKWDMEQKKKAQEENDKKKAWELEQKRKEQEEKDKKKAWEAKALQDEQEEKEKQKRAKEKWEADEKKRKDDEKRKEDEIKAKLEADERKKKDEAQKKEAELKNKIKTEMLCTGLAPSTVDSIMEPKKPVPRIETFPGVERPSRRVEHTSWEYFEPWDHEGRRWIRVHRRYVAPDTLRLYDLPYGHDPDDQNYLIIHRDYDNPGIDLKILIEHTRRHSHREPDYNEYVIRTDHRGRKTIFHPRPANQNAL</sequence>
<organism evidence="1 2">
    <name type="scientific">Lindgomyces ingoldianus</name>
    <dbReference type="NCBI Taxonomy" id="673940"/>
    <lineage>
        <taxon>Eukaryota</taxon>
        <taxon>Fungi</taxon>
        <taxon>Dikarya</taxon>
        <taxon>Ascomycota</taxon>
        <taxon>Pezizomycotina</taxon>
        <taxon>Dothideomycetes</taxon>
        <taxon>Pleosporomycetidae</taxon>
        <taxon>Pleosporales</taxon>
        <taxon>Lindgomycetaceae</taxon>
        <taxon>Lindgomyces</taxon>
    </lineage>
</organism>
<evidence type="ECO:0000313" key="1">
    <source>
        <dbReference type="EMBL" id="KAF2472862.1"/>
    </source>
</evidence>
<keyword evidence="2" id="KW-1185">Reference proteome</keyword>
<gene>
    <name evidence="1" type="ORF">BDR25DRAFT_341664</name>
</gene>
<proteinExistence type="predicted"/>
<reference evidence="1" key="1">
    <citation type="journal article" date="2020" name="Stud. Mycol.">
        <title>101 Dothideomycetes genomes: a test case for predicting lifestyles and emergence of pathogens.</title>
        <authorList>
            <person name="Haridas S."/>
            <person name="Albert R."/>
            <person name="Binder M."/>
            <person name="Bloem J."/>
            <person name="Labutti K."/>
            <person name="Salamov A."/>
            <person name="Andreopoulos B."/>
            <person name="Baker S."/>
            <person name="Barry K."/>
            <person name="Bills G."/>
            <person name="Bluhm B."/>
            <person name="Cannon C."/>
            <person name="Castanera R."/>
            <person name="Culley D."/>
            <person name="Daum C."/>
            <person name="Ezra D."/>
            <person name="Gonzalez J."/>
            <person name="Henrissat B."/>
            <person name="Kuo A."/>
            <person name="Liang C."/>
            <person name="Lipzen A."/>
            <person name="Lutzoni F."/>
            <person name="Magnuson J."/>
            <person name="Mondo S."/>
            <person name="Nolan M."/>
            <person name="Ohm R."/>
            <person name="Pangilinan J."/>
            <person name="Park H.-J."/>
            <person name="Ramirez L."/>
            <person name="Alfaro M."/>
            <person name="Sun H."/>
            <person name="Tritt A."/>
            <person name="Yoshinaga Y."/>
            <person name="Zwiers L.-H."/>
            <person name="Turgeon B."/>
            <person name="Goodwin S."/>
            <person name="Spatafora J."/>
            <person name="Crous P."/>
            <person name="Grigoriev I."/>
        </authorList>
    </citation>
    <scope>NUCLEOTIDE SEQUENCE</scope>
    <source>
        <strain evidence="1">ATCC 200398</strain>
    </source>
</reference>
<comment type="caution">
    <text evidence="1">The sequence shown here is derived from an EMBL/GenBank/DDBJ whole genome shotgun (WGS) entry which is preliminary data.</text>
</comment>
<evidence type="ECO:0000313" key="2">
    <source>
        <dbReference type="Proteomes" id="UP000799755"/>
    </source>
</evidence>
<dbReference type="EMBL" id="MU003501">
    <property type="protein sequence ID" value="KAF2472862.1"/>
    <property type="molecule type" value="Genomic_DNA"/>
</dbReference>
<name>A0ACB6R1E8_9PLEO</name>
<protein>
    <submittedName>
        <fullName evidence="1">Uncharacterized protein</fullName>
    </submittedName>
</protein>
<dbReference type="Proteomes" id="UP000799755">
    <property type="component" value="Unassembled WGS sequence"/>
</dbReference>
<accession>A0ACB6R1E8</accession>